<proteinExistence type="predicted"/>
<reference evidence="2" key="1">
    <citation type="submission" date="2021-05" db="EMBL/GenBank/DDBJ databases">
        <authorList>
            <person name="Alioto T."/>
            <person name="Alioto T."/>
            <person name="Gomez Garrido J."/>
        </authorList>
    </citation>
    <scope>NUCLEOTIDE SEQUENCE</scope>
</reference>
<accession>A0A8D8NRJ3</accession>
<feature type="region of interest" description="Disordered" evidence="1">
    <location>
        <begin position="1"/>
        <end position="27"/>
    </location>
</feature>
<name>A0A8D8NRJ3_CULPI</name>
<organism evidence="2">
    <name type="scientific">Culex pipiens</name>
    <name type="common">House mosquito</name>
    <dbReference type="NCBI Taxonomy" id="7175"/>
    <lineage>
        <taxon>Eukaryota</taxon>
        <taxon>Metazoa</taxon>
        <taxon>Ecdysozoa</taxon>
        <taxon>Arthropoda</taxon>
        <taxon>Hexapoda</taxon>
        <taxon>Insecta</taxon>
        <taxon>Pterygota</taxon>
        <taxon>Neoptera</taxon>
        <taxon>Endopterygota</taxon>
        <taxon>Diptera</taxon>
        <taxon>Nematocera</taxon>
        <taxon>Culicoidea</taxon>
        <taxon>Culicidae</taxon>
        <taxon>Culicinae</taxon>
        <taxon>Culicini</taxon>
        <taxon>Culex</taxon>
        <taxon>Culex</taxon>
    </lineage>
</organism>
<protein>
    <submittedName>
        <fullName evidence="2">(northern house mosquito) hypothetical protein</fullName>
    </submittedName>
</protein>
<dbReference type="EMBL" id="HBUE01187050">
    <property type="protein sequence ID" value="CAG6523198.1"/>
    <property type="molecule type" value="Transcribed_RNA"/>
</dbReference>
<dbReference type="EMBL" id="HBUE01292808">
    <property type="protein sequence ID" value="CAG6574854.1"/>
    <property type="molecule type" value="Transcribed_RNA"/>
</dbReference>
<sequence length="191" mass="21068">MHGLESSFSASVNNHGPNPALASAETNHSSLSTTTRMFLVALSRSTAPSDSLFRLNRTSSSARPWRTMCSTQPSLTGQYSSDNFLRCFKRLQASSTTESLQVSSSQPYISVSSSGHFRNRAFSMSSETMDCRLISKTRTFLNTLAVATPSFGEQQIKTMLSSWGDRLRYLQNPDTSTSRRCSSLMRGLPIL</sequence>
<dbReference type="AlphaFoldDB" id="A0A8D8NRJ3"/>
<feature type="compositionally biased region" description="Polar residues" evidence="1">
    <location>
        <begin position="1"/>
        <end position="16"/>
    </location>
</feature>
<evidence type="ECO:0000256" key="1">
    <source>
        <dbReference type="SAM" id="MobiDB-lite"/>
    </source>
</evidence>
<evidence type="ECO:0000313" key="2">
    <source>
        <dbReference type="EMBL" id="CAG6574854.1"/>
    </source>
</evidence>